<feature type="domain" description="Glycosyl transferase family 1" evidence="1">
    <location>
        <begin position="220"/>
        <end position="383"/>
    </location>
</feature>
<dbReference type="InterPro" id="IPR028098">
    <property type="entry name" value="Glyco_trans_4-like_N"/>
</dbReference>
<reference evidence="3 4" key="1">
    <citation type="submission" date="2023-03" db="EMBL/GenBank/DDBJ databases">
        <title>Novosphingobium cyanobacteriorum sp. nov., isolated from a eutrophic reservoir during the Microcystis bloom period.</title>
        <authorList>
            <person name="Kang M."/>
            <person name="Le V."/>
            <person name="Ko S.-R."/>
            <person name="Lee S.-A."/>
            <person name="Ahn C.-Y."/>
        </authorList>
    </citation>
    <scope>NUCLEOTIDE SEQUENCE [LARGE SCALE GENOMIC DNA]</scope>
    <source>
        <strain evidence="3 4">HBC54</strain>
    </source>
</reference>
<evidence type="ECO:0000259" key="2">
    <source>
        <dbReference type="Pfam" id="PF13579"/>
    </source>
</evidence>
<dbReference type="NCBIfam" id="NF007640">
    <property type="entry name" value="PRK10307.1"/>
    <property type="match status" value="1"/>
</dbReference>
<evidence type="ECO:0000313" key="4">
    <source>
        <dbReference type="Proteomes" id="UP001222770"/>
    </source>
</evidence>
<gene>
    <name evidence="3" type="ORF">POM99_17460</name>
</gene>
<evidence type="ECO:0000259" key="1">
    <source>
        <dbReference type="Pfam" id="PF00534"/>
    </source>
</evidence>
<organism evidence="3 4">
    <name type="scientific">Novosphingobium cyanobacteriorum</name>
    <dbReference type="NCBI Taxonomy" id="3024215"/>
    <lineage>
        <taxon>Bacteria</taxon>
        <taxon>Pseudomonadati</taxon>
        <taxon>Pseudomonadota</taxon>
        <taxon>Alphaproteobacteria</taxon>
        <taxon>Sphingomonadales</taxon>
        <taxon>Sphingomonadaceae</taxon>
        <taxon>Novosphingobium</taxon>
    </lineage>
</organism>
<dbReference type="EMBL" id="JAROCY010000019">
    <property type="protein sequence ID" value="MDF8334999.1"/>
    <property type="molecule type" value="Genomic_DNA"/>
</dbReference>
<proteinExistence type="predicted"/>
<dbReference type="RefSeq" id="WP_277279769.1">
    <property type="nucleotide sequence ID" value="NZ_JAROCY010000019.1"/>
</dbReference>
<dbReference type="PANTHER" id="PTHR45947">
    <property type="entry name" value="SULFOQUINOVOSYL TRANSFERASE SQD2"/>
    <property type="match status" value="1"/>
</dbReference>
<keyword evidence="4" id="KW-1185">Reference proteome</keyword>
<comment type="caution">
    <text evidence="3">The sequence shown here is derived from an EMBL/GenBank/DDBJ whole genome shotgun (WGS) entry which is preliminary data.</text>
</comment>
<name>A0ABT6CNA8_9SPHN</name>
<dbReference type="Gene3D" id="3.40.50.2000">
    <property type="entry name" value="Glycogen Phosphorylase B"/>
    <property type="match status" value="2"/>
</dbReference>
<sequence length="419" mass="46006">MNVLVVGINYAPEMVGIGPYTAGMAEFLVEKGHAVTVICAPPYYPDWKVKPGYDSRRRCVSIENGVRVVRVPTYIPARPNGWRRLAHHASFAASARLAVATEARLSKPDVVIAIAPSLISVTAARDAAQRAGAKLWLHVQDFEVEAAFATGLLLEDGMVGSAAKKFEKWMMHADKISTISPQMCARLLEKGVEQDRVVEFRNWANLEEVAPLDRRSLYFDEWGIDRKYVALYSGNIANKQGIEIVVDAARMLSSRKDLIFIVCGNGTNRHRLEDISSDLDNIQFHDLQPRERLSELLSMATVHLLPQIAEAADLVLPSKLTNMLASGRPIVATAAPGTGLANEVGDCGVVTPPGESGSFASAIGQLLDAEEWRIHAGRAARKRAVERWGRQAILQEFERALAELTSEPRAAASRVDHER</sequence>
<evidence type="ECO:0000313" key="3">
    <source>
        <dbReference type="EMBL" id="MDF8334999.1"/>
    </source>
</evidence>
<dbReference type="InterPro" id="IPR050194">
    <property type="entry name" value="Glycosyltransferase_grp1"/>
</dbReference>
<dbReference type="InterPro" id="IPR001296">
    <property type="entry name" value="Glyco_trans_1"/>
</dbReference>
<dbReference type="CDD" id="cd03794">
    <property type="entry name" value="GT4_WbuB-like"/>
    <property type="match status" value="1"/>
</dbReference>
<feature type="domain" description="Glycosyltransferase subfamily 4-like N-terminal" evidence="2">
    <location>
        <begin position="16"/>
        <end position="203"/>
    </location>
</feature>
<accession>A0ABT6CNA8</accession>
<dbReference type="Proteomes" id="UP001222770">
    <property type="component" value="Unassembled WGS sequence"/>
</dbReference>
<protein>
    <submittedName>
        <fullName evidence="3">WcaI family glycosyltransferase</fullName>
    </submittedName>
</protein>
<dbReference type="Pfam" id="PF13579">
    <property type="entry name" value="Glyco_trans_4_4"/>
    <property type="match status" value="1"/>
</dbReference>
<dbReference type="Pfam" id="PF00534">
    <property type="entry name" value="Glycos_transf_1"/>
    <property type="match status" value="1"/>
</dbReference>
<dbReference type="PANTHER" id="PTHR45947:SF3">
    <property type="entry name" value="SULFOQUINOVOSYL TRANSFERASE SQD2"/>
    <property type="match status" value="1"/>
</dbReference>
<dbReference type="SUPFAM" id="SSF53756">
    <property type="entry name" value="UDP-Glycosyltransferase/glycogen phosphorylase"/>
    <property type="match status" value="1"/>
</dbReference>